<evidence type="ECO:0000313" key="6">
    <source>
        <dbReference type="Proteomes" id="UP000324760"/>
    </source>
</evidence>
<reference evidence="5 6" key="1">
    <citation type="journal article" date="2019" name="Biochem. Eng. J.">
        <title>Metabolic engineering of the marine bacteria Neptunomonas concharum for the production of acetoin and meso-2,3-butanediol from acetate.</title>
        <authorList>
            <person name="Li W."/>
            <person name="Pu N."/>
            <person name="Liu C.-X."/>
            <person name="Yuan Q.-P."/>
            <person name="Li Z.-J."/>
        </authorList>
    </citation>
    <scope>NUCLEOTIDE SEQUENCE [LARGE SCALE GENOMIC DNA]</scope>
    <source>
        <strain evidence="5 6">JCM17730</strain>
    </source>
</reference>
<dbReference type="InterPro" id="IPR028203">
    <property type="entry name" value="PSII_CF48-like_dom"/>
</dbReference>
<feature type="signal peptide" evidence="3">
    <location>
        <begin position="1"/>
        <end position="29"/>
    </location>
</feature>
<evidence type="ECO:0000256" key="1">
    <source>
        <dbReference type="ARBA" id="ARBA00022531"/>
    </source>
</evidence>
<protein>
    <recommendedName>
        <fullName evidence="4">Photosynthesis system II assembly factor Ycf48/Hcf136-like domain-containing protein</fullName>
    </recommendedName>
</protein>
<feature type="chain" id="PRO_5025022525" description="Photosynthesis system II assembly factor Ycf48/Hcf136-like domain-containing protein" evidence="3">
    <location>
        <begin position="30"/>
        <end position="339"/>
    </location>
</feature>
<dbReference type="OrthoDB" id="9813892at2"/>
<sequence length="339" mass="36636">MYYSTFKHSINQLALKIFICSLLSCSAYAEYQDPLDIAPIPSSIAKYALLLDIVTIPTRTVCVGERGIIIYSDNRGLSWLQADVPSSTHLNAVFFPDGKTGWAVGEDQVILKTNNGGQKWIHQYDARAGESKGSLLDVWFQDIQQGYAVGAFNTLLRTSDGGHTWENWQTHIDNDDEWHLFSIGAGSKGNIYIASESGLIFRSTDHGENFQALRTSHKGSFHGLIVQGNEAGSDSILAFGVGGVLMLSEDNGENWTQIETGTQAGLSSGVWLNERRALLSAADGAVVVVDLDTKLSKLSSSETGLPLSGIELLDKELIGIVGLGGIQIISVSSLGTQRK</sequence>
<dbReference type="CDD" id="cd15482">
    <property type="entry name" value="Sialidase_non-viral"/>
    <property type="match status" value="1"/>
</dbReference>
<keyword evidence="2" id="KW-0604">Photosystem II</keyword>
<gene>
    <name evidence="5" type="ORF">F0U83_11160</name>
</gene>
<dbReference type="Pfam" id="PF14870">
    <property type="entry name" value="PSII_BNR"/>
    <property type="match status" value="1"/>
</dbReference>
<dbReference type="GO" id="GO:0009523">
    <property type="term" value="C:photosystem II"/>
    <property type="evidence" value="ECO:0007669"/>
    <property type="project" value="UniProtKB-KW"/>
</dbReference>
<feature type="domain" description="Photosynthesis system II assembly factor Ycf48/Hcf136-like" evidence="4">
    <location>
        <begin position="133"/>
        <end position="262"/>
    </location>
</feature>
<evidence type="ECO:0000256" key="2">
    <source>
        <dbReference type="ARBA" id="ARBA00023276"/>
    </source>
</evidence>
<dbReference type="KEGG" id="ncu:F0U83_11160"/>
<keyword evidence="1" id="KW-0602">Photosynthesis</keyword>
<dbReference type="PANTHER" id="PTHR47199">
    <property type="entry name" value="PHOTOSYSTEM II STABILITY/ASSEMBLY FACTOR HCF136, CHLOROPLASTIC"/>
    <property type="match status" value="1"/>
</dbReference>
<dbReference type="InterPro" id="IPR015943">
    <property type="entry name" value="WD40/YVTN_repeat-like_dom_sf"/>
</dbReference>
<dbReference type="PANTHER" id="PTHR47199:SF2">
    <property type="entry name" value="PHOTOSYSTEM II STABILITY_ASSEMBLY FACTOR HCF136, CHLOROPLASTIC"/>
    <property type="match status" value="1"/>
</dbReference>
<accession>A0A5P1RC99</accession>
<dbReference type="SUPFAM" id="SSF50939">
    <property type="entry name" value="Sialidases"/>
    <property type="match status" value="1"/>
</dbReference>
<name>A0A5P1RC99_9GAMM</name>
<dbReference type="Proteomes" id="UP000324760">
    <property type="component" value="Chromosome"/>
</dbReference>
<organism evidence="5 6">
    <name type="scientific">Neptunomonas concharum</name>
    <dbReference type="NCBI Taxonomy" id="1031538"/>
    <lineage>
        <taxon>Bacteria</taxon>
        <taxon>Pseudomonadati</taxon>
        <taxon>Pseudomonadota</taxon>
        <taxon>Gammaproteobacteria</taxon>
        <taxon>Oceanospirillales</taxon>
        <taxon>Oceanospirillaceae</taxon>
        <taxon>Neptunomonas</taxon>
    </lineage>
</organism>
<keyword evidence="3" id="KW-0732">Signal</keyword>
<dbReference type="RefSeq" id="WP_138987131.1">
    <property type="nucleotide sequence ID" value="NZ_CP043869.1"/>
</dbReference>
<dbReference type="InterPro" id="IPR036278">
    <property type="entry name" value="Sialidase_sf"/>
</dbReference>
<evidence type="ECO:0000256" key="3">
    <source>
        <dbReference type="SAM" id="SignalP"/>
    </source>
</evidence>
<keyword evidence="6" id="KW-1185">Reference proteome</keyword>
<dbReference type="Gene3D" id="2.130.10.10">
    <property type="entry name" value="YVTN repeat-like/Quinoprotein amine dehydrogenase"/>
    <property type="match status" value="1"/>
</dbReference>
<proteinExistence type="predicted"/>
<evidence type="ECO:0000259" key="4">
    <source>
        <dbReference type="Pfam" id="PF14870"/>
    </source>
</evidence>
<dbReference type="EMBL" id="CP043869">
    <property type="protein sequence ID" value="QEQ97227.1"/>
    <property type="molecule type" value="Genomic_DNA"/>
</dbReference>
<evidence type="ECO:0000313" key="5">
    <source>
        <dbReference type="EMBL" id="QEQ97227.1"/>
    </source>
</evidence>
<dbReference type="AlphaFoldDB" id="A0A5P1RC99"/>
<dbReference type="GO" id="GO:0015979">
    <property type="term" value="P:photosynthesis"/>
    <property type="evidence" value="ECO:0007669"/>
    <property type="project" value="UniProtKB-KW"/>
</dbReference>